<name>A0A1L3SNM2_9HYPH</name>
<feature type="transmembrane region" description="Helical" evidence="7">
    <location>
        <begin position="240"/>
        <end position="261"/>
    </location>
</feature>
<feature type="transmembrane region" description="Helical" evidence="7">
    <location>
        <begin position="273"/>
        <end position="291"/>
    </location>
</feature>
<dbReference type="InterPro" id="IPR011701">
    <property type="entry name" value="MFS"/>
</dbReference>
<feature type="transmembrane region" description="Helical" evidence="7">
    <location>
        <begin position="69"/>
        <end position="88"/>
    </location>
</feature>
<feature type="transmembrane region" description="Helical" evidence="7">
    <location>
        <begin position="297"/>
        <end position="317"/>
    </location>
</feature>
<dbReference type="PANTHER" id="PTHR42718:SF46">
    <property type="entry name" value="BLR6921 PROTEIN"/>
    <property type="match status" value="1"/>
</dbReference>
<protein>
    <submittedName>
        <fullName evidence="9">MFS transporter</fullName>
    </submittedName>
</protein>
<feature type="transmembrane region" description="Helical" evidence="7">
    <location>
        <begin position="371"/>
        <end position="389"/>
    </location>
</feature>
<feature type="transmembrane region" description="Helical" evidence="7">
    <location>
        <begin position="128"/>
        <end position="148"/>
    </location>
</feature>
<feature type="transmembrane region" description="Helical" evidence="7">
    <location>
        <begin position="37"/>
        <end position="57"/>
    </location>
</feature>
<evidence type="ECO:0000256" key="1">
    <source>
        <dbReference type="ARBA" id="ARBA00004651"/>
    </source>
</evidence>
<dbReference type="KEGG" id="meso:BSQ44_06165"/>
<evidence type="ECO:0000256" key="2">
    <source>
        <dbReference type="ARBA" id="ARBA00022448"/>
    </source>
</evidence>
<dbReference type="EMBL" id="CP018171">
    <property type="protein sequence ID" value="APH71004.1"/>
    <property type="molecule type" value="Genomic_DNA"/>
</dbReference>
<evidence type="ECO:0000256" key="4">
    <source>
        <dbReference type="ARBA" id="ARBA00022692"/>
    </source>
</evidence>
<feature type="transmembrane region" description="Helical" evidence="7">
    <location>
        <begin position="154"/>
        <end position="178"/>
    </location>
</feature>
<evidence type="ECO:0000256" key="5">
    <source>
        <dbReference type="ARBA" id="ARBA00022989"/>
    </source>
</evidence>
<dbReference type="PROSITE" id="PS50850">
    <property type="entry name" value="MFS"/>
    <property type="match status" value="1"/>
</dbReference>
<evidence type="ECO:0000313" key="9">
    <source>
        <dbReference type="EMBL" id="APH71004.1"/>
    </source>
</evidence>
<proteinExistence type="predicted"/>
<dbReference type="Pfam" id="PF07690">
    <property type="entry name" value="MFS_1"/>
    <property type="match status" value="1"/>
</dbReference>
<dbReference type="STRING" id="1670800.BSQ44_06165"/>
<evidence type="ECO:0000313" key="10">
    <source>
        <dbReference type="Proteomes" id="UP000182840"/>
    </source>
</evidence>
<keyword evidence="10" id="KW-1185">Reference proteome</keyword>
<dbReference type="PANTHER" id="PTHR42718">
    <property type="entry name" value="MAJOR FACILITATOR SUPERFAMILY MULTIDRUG TRANSPORTER MFSC"/>
    <property type="match status" value="1"/>
</dbReference>
<gene>
    <name evidence="9" type="ORF">BSQ44_06165</name>
</gene>
<dbReference type="InterPro" id="IPR020846">
    <property type="entry name" value="MFS_dom"/>
</dbReference>
<dbReference type="AlphaFoldDB" id="A0A1L3SNM2"/>
<dbReference type="RefSeq" id="WP_072602414.1">
    <property type="nucleotide sequence ID" value="NZ_CP018171.1"/>
</dbReference>
<feature type="domain" description="Major facilitator superfamily (MFS) profile" evidence="8">
    <location>
        <begin position="3"/>
        <end position="394"/>
    </location>
</feature>
<keyword evidence="3" id="KW-1003">Cell membrane</keyword>
<comment type="subcellular location">
    <subcellularLocation>
        <location evidence="1">Cell membrane</location>
        <topology evidence="1">Multi-pass membrane protein</topology>
    </subcellularLocation>
</comment>
<dbReference type="SUPFAM" id="SSF103473">
    <property type="entry name" value="MFS general substrate transporter"/>
    <property type="match status" value="1"/>
</dbReference>
<dbReference type="Gene3D" id="1.20.1250.20">
    <property type="entry name" value="MFS general substrate transporter like domains"/>
    <property type="match status" value="2"/>
</dbReference>
<dbReference type="GO" id="GO:0005886">
    <property type="term" value="C:plasma membrane"/>
    <property type="evidence" value="ECO:0007669"/>
    <property type="project" value="UniProtKB-SubCell"/>
</dbReference>
<keyword evidence="2" id="KW-0813">Transport</keyword>
<evidence type="ECO:0000256" key="7">
    <source>
        <dbReference type="SAM" id="Phobius"/>
    </source>
</evidence>
<reference evidence="10" key="1">
    <citation type="submission" date="2016-11" db="EMBL/GenBank/DDBJ databases">
        <title>Mesorhizobium oceanicum sp. nov., isolated from deep seawater in South China Sea.</title>
        <authorList>
            <person name="Fu G.-Y."/>
        </authorList>
    </citation>
    <scope>NUCLEOTIDE SEQUENCE [LARGE SCALE GENOMIC DNA]</scope>
    <source>
        <strain evidence="10">B7</strain>
    </source>
</reference>
<feature type="transmembrane region" description="Helical" evidence="7">
    <location>
        <begin position="329"/>
        <end position="351"/>
    </location>
</feature>
<evidence type="ECO:0000256" key="3">
    <source>
        <dbReference type="ARBA" id="ARBA00022475"/>
    </source>
</evidence>
<organism evidence="9 10">
    <name type="scientific">Aquibium oceanicum</name>
    <dbReference type="NCBI Taxonomy" id="1670800"/>
    <lineage>
        <taxon>Bacteria</taxon>
        <taxon>Pseudomonadati</taxon>
        <taxon>Pseudomonadota</taxon>
        <taxon>Alphaproteobacteria</taxon>
        <taxon>Hyphomicrobiales</taxon>
        <taxon>Phyllobacteriaceae</taxon>
        <taxon>Aquibium</taxon>
    </lineage>
</organism>
<feature type="transmembrane region" description="Helical" evidence="7">
    <location>
        <begin position="205"/>
        <end position="228"/>
    </location>
</feature>
<keyword evidence="6 7" id="KW-0472">Membrane</keyword>
<sequence>MAGIAALALAYFLSQFYRSFLAVLTPALEADLGATKAQLSFASGAWFIAFALMQFAVGVSLDRFGPRRTAAVLLAAGGGGGALLFAAAKTPAMITFAMTLIGAGCAPVLMASLFIFAKTFRPARFAVLTSWFVALGSLGNVSGAAPFAAAVESFGWRGVMAGLGVATLLSALALVALVRDPERETVTDGRNSGFAGFGELLRMKVLWLIIPLTALNYAPAAGIRGLWAGPYLFDVYGADALAIGQTTLYMALAMVAGSFLYGPLDTVFGTRKWVVVIGNAVSVATVSYLALNPVGSLFAVTVLFVVIGVSGSSYGMLMAHARGFLPPHLIGRGVTLMNFFSIGGVGVMQFATGGVVTAATDAADSAAGYQALFVFYAATLAAALAIYLFSRDAKP</sequence>
<keyword evidence="4 7" id="KW-0812">Transmembrane</keyword>
<dbReference type="Proteomes" id="UP000182840">
    <property type="component" value="Chromosome"/>
</dbReference>
<dbReference type="GO" id="GO:0022857">
    <property type="term" value="F:transmembrane transporter activity"/>
    <property type="evidence" value="ECO:0007669"/>
    <property type="project" value="InterPro"/>
</dbReference>
<evidence type="ECO:0000259" key="8">
    <source>
        <dbReference type="PROSITE" id="PS50850"/>
    </source>
</evidence>
<dbReference type="InterPro" id="IPR036259">
    <property type="entry name" value="MFS_trans_sf"/>
</dbReference>
<feature type="transmembrane region" description="Helical" evidence="7">
    <location>
        <begin position="94"/>
        <end position="116"/>
    </location>
</feature>
<evidence type="ECO:0000256" key="6">
    <source>
        <dbReference type="ARBA" id="ARBA00023136"/>
    </source>
</evidence>
<accession>A0A1L3SNM2</accession>
<dbReference type="OrthoDB" id="272777at2"/>
<keyword evidence="5 7" id="KW-1133">Transmembrane helix</keyword>